<dbReference type="GO" id="GO:0006281">
    <property type="term" value="P:DNA repair"/>
    <property type="evidence" value="ECO:0007669"/>
    <property type="project" value="TreeGrafter"/>
</dbReference>
<dbReference type="SFLD" id="SFLDG01129">
    <property type="entry name" value="C1.5:_HAD__Beta-PGM__Phosphata"/>
    <property type="match status" value="1"/>
</dbReference>
<dbReference type="InterPro" id="IPR050155">
    <property type="entry name" value="HAD-like_hydrolase_sf"/>
</dbReference>
<dbReference type="SFLD" id="SFLDS00003">
    <property type="entry name" value="Haloacid_Dehalogenase"/>
    <property type="match status" value="1"/>
</dbReference>
<dbReference type="InterPro" id="IPR006439">
    <property type="entry name" value="HAD-SF_hydro_IA"/>
</dbReference>
<comment type="caution">
    <text evidence="2">The sequence shown here is derived from an EMBL/GenBank/DDBJ whole genome shotgun (WGS) entry which is preliminary data.</text>
</comment>
<dbReference type="GO" id="GO:0005829">
    <property type="term" value="C:cytosol"/>
    <property type="evidence" value="ECO:0007669"/>
    <property type="project" value="TreeGrafter"/>
</dbReference>
<dbReference type="InterPro" id="IPR023214">
    <property type="entry name" value="HAD_sf"/>
</dbReference>
<dbReference type="PANTHER" id="PTHR43434">
    <property type="entry name" value="PHOSPHOGLYCOLATE PHOSPHATASE"/>
    <property type="match status" value="1"/>
</dbReference>
<dbReference type="NCBIfam" id="TIGR01509">
    <property type="entry name" value="HAD-SF-IA-v3"/>
    <property type="match status" value="1"/>
</dbReference>
<proteinExistence type="inferred from homology"/>
<dbReference type="EMBL" id="JABJNZ010000067">
    <property type="protein sequence ID" value="MBT4871003.1"/>
    <property type="molecule type" value="Genomic_DNA"/>
</dbReference>
<accession>A0A8T5GG61</accession>
<dbReference type="Pfam" id="PF13419">
    <property type="entry name" value="HAD_2"/>
    <property type="match status" value="1"/>
</dbReference>
<keyword evidence="2" id="KW-0378">Hydrolase</keyword>
<dbReference type="InterPro" id="IPR036412">
    <property type="entry name" value="HAD-like_sf"/>
</dbReference>
<name>A0A8T5GG61_9ARCH</name>
<dbReference type="PANTHER" id="PTHR43434:SF1">
    <property type="entry name" value="PHOSPHOGLYCOLATE PHOSPHATASE"/>
    <property type="match status" value="1"/>
</dbReference>
<dbReference type="GO" id="GO:0008967">
    <property type="term" value="F:phosphoglycolate phosphatase activity"/>
    <property type="evidence" value="ECO:0007669"/>
    <property type="project" value="TreeGrafter"/>
</dbReference>
<dbReference type="SUPFAM" id="SSF56784">
    <property type="entry name" value="HAD-like"/>
    <property type="match status" value="1"/>
</dbReference>
<dbReference type="PRINTS" id="PR00413">
    <property type="entry name" value="HADHALOGNASE"/>
</dbReference>
<organism evidence="2 3">
    <name type="scientific">Candidatus Iainarchaeum sp</name>
    <dbReference type="NCBI Taxonomy" id="3101447"/>
    <lineage>
        <taxon>Archaea</taxon>
        <taxon>Candidatus Iainarchaeota</taxon>
        <taxon>Candidatus Iainarchaeia</taxon>
        <taxon>Candidatus Iainarchaeales</taxon>
        <taxon>Candidatus Iainarchaeaceae</taxon>
        <taxon>Candidatus Iainarchaeum</taxon>
    </lineage>
</organism>
<evidence type="ECO:0000313" key="3">
    <source>
        <dbReference type="Proteomes" id="UP000722459"/>
    </source>
</evidence>
<evidence type="ECO:0000313" key="2">
    <source>
        <dbReference type="EMBL" id="MBT4871003.1"/>
    </source>
</evidence>
<dbReference type="InterPro" id="IPR023198">
    <property type="entry name" value="PGP-like_dom2"/>
</dbReference>
<sequence length="226" mass="25855">MDKFKLVVFDLEGTLVKHTTRQAKIVENSISKNGVTLSINVEENYSLRSKPEYHSAKDFIKKILELNNTPKEDEEIDKMVKFYKELRQNPEYLFDLQYLFTGVKEILAKLVEKEIICVLLTNANALQNQFLLEKFEIKKYFDFIVDDSCGLADKPDPTRVNLILEKFSIIPEEVLIVDDSLAGLLAGKNAKTRTCGVLTGNSTKEMFEKEGIDYIFESVKDLGEVL</sequence>
<comment type="similarity">
    <text evidence="1">Belongs to the HAD-like hydrolase superfamily.</text>
</comment>
<dbReference type="AlphaFoldDB" id="A0A8T5GG61"/>
<protein>
    <submittedName>
        <fullName evidence="2">HAD family hydrolase</fullName>
    </submittedName>
</protein>
<dbReference type="Gene3D" id="3.40.50.1000">
    <property type="entry name" value="HAD superfamily/HAD-like"/>
    <property type="match status" value="1"/>
</dbReference>
<dbReference type="InterPro" id="IPR041492">
    <property type="entry name" value="HAD_2"/>
</dbReference>
<reference evidence="2" key="1">
    <citation type="journal article" date="2021" name="ISME J.">
        <title>Mercury methylation by metabolically versatile and cosmopolitan marine bacteria.</title>
        <authorList>
            <person name="Lin H."/>
            <person name="Ascher D.B."/>
            <person name="Myung Y."/>
            <person name="Lamborg C.H."/>
            <person name="Hallam S.J."/>
            <person name="Gionfriddo C.M."/>
            <person name="Holt K.E."/>
            <person name="Moreau J.W."/>
        </authorList>
    </citation>
    <scope>NUCLEOTIDE SEQUENCE</scope>
    <source>
        <strain evidence="2">SI075_bin30</strain>
    </source>
</reference>
<gene>
    <name evidence="2" type="ORF">HON47_05500</name>
</gene>
<dbReference type="Gene3D" id="1.10.150.240">
    <property type="entry name" value="Putative phosphatase, domain 2"/>
    <property type="match status" value="1"/>
</dbReference>
<dbReference type="Proteomes" id="UP000722459">
    <property type="component" value="Unassembled WGS sequence"/>
</dbReference>
<evidence type="ECO:0000256" key="1">
    <source>
        <dbReference type="ARBA" id="ARBA00007958"/>
    </source>
</evidence>